<feature type="active site" description="Charge relay system" evidence="11">
    <location>
        <position position="121"/>
    </location>
</feature>
<feature type="active site" description="Charge relay system" evidence="11">
    <location>
        <position position="456"/>
    </location>
</feature>
<dbReference type="PANTHER" id="PTHR42884:SF14">
    <property type="entry name" value="NEUROENDOCRINE CONVERTASE 1"/>
    <property type="match status" value="1"/>
</dbReference>
<evidence type="ECO:0000256" key="5">
    <source>
        <dbReference type="ARBA" id="ARBA00022692"/>
    </source>
</evidence>
<keyword evidence="9 13" id="KW-1133">Transmembrane helix</keyword>
<dbReference type="InterPro" id="IPR023827">
    <property type="entry name" value="Peptidase_S8_Asp-AS"/>
</dbReference>
<dbReference type="NCBIfam" id="TIGR03921">
    <property type="entry name" value="T7SS_mycosin"/>
    <property type="match status" value="1"/>
</dbReference>
<dbReference type="InterPro" id="IPR015500">
    <property type="entry name" value="Peptidase_S8_subtilisin-rel"/>
</dbReference>
<keyword evidence="3" id="KW-1003">Cell membrane</keyword>
<dbReference type="Gene3D" id="3.40.50.200">
    <property type="entry name" value="Peptidase S8/S53 domain"/>
    <property type="match status" value="2"/>
</dbReference>
<evidence type="ECO:0000256" key="8">
    <source>
        <dbReference type="ARBA" id="ARBA00022825"/>
    </source>
</evidence>
<dbReference type="PROSITE" id="PS51892">
    <property type="entry name" value="SUBTILASE"/>
    <property type="match status" value="1"/>
</dbReference>
<dbReference type="CDD" id="cd00306">
    <property type="entry name" value="Peptidases_S8_S53"/>
    <property type="match status" value="1"/>
</dbReference>
<evidence type="ECO:0000256" key="12">
    <source>
        <dbReference type="SAM" id="MobiDB-lite"/>
    </source>
</evidence>
<name>A0ABY4QQ81_9MYCO</name>
<evidence type="ECO:0000313" key="16">
    <source>
        <dbReference type="Proteomes" id="UP001056610"/>
    </source>
</evidence>
<comment type="subcellular location">
    <subcellularLocation>
        <location evidence="1">Cell membrane</location>
        <topology evidence="1">Single-pass membrane protein</topology>
    </subcellularLocation>
</comment>
<evidence type="ECO:0000256" key="6">
    <source>
        <dbReference type="ARBA" id="ARBA00022729"/>
    </source>
</evidence>
<keyword evidence="7 11" id="KW-0378">Hydrolase</keyword>
<keyword evidence="4 11" id="KW-0645">Protease</keyword>
<dbReference type="SUPFAM" id="SSF52743">
    <property type="entry name" value="Subtilisin-like"/>
    <property type="match status" value="1"/>
</dbReference>
<dbReference type="InterPro" id="IPR036852">
    <property type="entry name" value="Peptidase_S8/S53_dom_sf"/>
</dbReference>
<sequence>MAGTTLIVASVTLSGAPAYAIDPPRIDPAAVPPDGPPGPPQPMKQSAYCTEVGVLPGTDFRVQPKYMDMLNLPEAWRFGRGGGEKIAIIDTGVTPHPRLPHLVPGGDYVMAGDGLSDCDAHGTLVASMIGAAPASAEGPGEPGPRRPPPVPTKEPPPPAPPPQTISVAPPPPQTITLVPAPPPGEEPQGPPPPFGAPQVPQVPQVPQQEPKAPGAASRGHGKIVLPGYSHGEQVISVDYPRPTAPPPLDPPPAGPSDAFVGIAPDAELISIRQSSQAFSLKDAYTGDQDPQTRQKSDDIRTMARAIVHAADMGARVINISLVMCMSARSLIDEPDLGAAVRYAAVDKDAVIVAAAGDTSQRDCKENPLVDPLHPKDPRDWNAVTTVVTPSWFSDYVLTVGAVDSSGAPMDKLSVAGPWVSIAAPGTDVVGLSPRDNSLVNAIDGPDNSLLVPSGTSFSTAIVSGVAALVRAKYPHLSAHQIINRLIHTARAPARGVDNQIGYGVVDPVAALTWDVPEGSALPQYSASPLNMPPAPTPRNMVPVWVAAGGFGGALLIAGIVFGAAMLLRKTGRQE</sequence>
<evidence type="ECO:0000256" key="11">
    <source>
        <dbReference type="PROSITE-ProRule" id="PRU01240"/>
    </source>
</evidence>
<evidence type="ECO:0000259" key="14">
    <source>
        <dbReference type="Pfam" id="PF00082"/>
    </source>
</evidence>
<feature type="active site" description="Charge relay system" evidence="11">
    <location>
        <position position="90"/>
    </location>
</feature>
<comment type="similarity">
    <text evidence="2 11">Belongs to the peptidase S8 family.</text>
</comment>
<dbReference type="PROSITE" id="PS00136">
    <property type="entry name" value="SUBTILASE_ASP"/>
    <property type="match status" value="1"/>
</dbReference>
<evidence type="ECO:0000256" key="7">
    <source>
        <dbReference type="ARBA" id="ARBA00022801"/>
    </source>
</evidence>
<keyword evidence="5 13" id="KW-0812">Transmembrane</keyword>
<feature type="compositionally biased region" description="Low complexity" evidence="12">
    <location>
        <begin position="196"/>
        <end position="213"/>
    </location>
</feature>
<feature type="transmembrane region" description="Helical" evidence="13">
    <location>
        <begin position="543"/>
        <end position="567"/>
    </location>
</feature>
<evidence type="ECO:0000256" key="9">
    <source>
        <dbReference type="ARBA" id="ARBA00022989"/>
    </source>
</evidence>
<organism evidence="15 16">
    <name type="scientific">Candidatus Mycobacterium methanotrophicum</name>
    <dbReference type="NCBI Taxonomy" id="2943498"/>
    <lineage>
        <taxon>Bacteria</taxon>
        <taxon>Bacillati</taxon>
        <taxon>Actinomycetota</taxon>
        <taxon>Actinomycetes</taxon>
        <taxon>Mycobacteriales</taxon>
        <taxon>Mycobacteriaceae</taxon>
        <taxon>Mycobacterium</taxon>
    </lineage>
</organism>
<evidence type="ECO:0000256" key="3">
    <source>
        <dbReference type="ARBA" id="ARBA00022475"/>
    </source>
</evidence>
<keyword evidence="6" id="KW-0732">Signal</keyword>
<dbReference type="PRINTS" id="PR00723">
    <property type="entry name" value="SUBTILISIN"/>
</dbReference>
<keyword evidence="10 13" id="KW-0472">Membrane</keyword>
<dbReference type="InterPro" id="IPR000209">
    <property type="entry name" value="Peptidase_S8/S53_dom"/>
</dbReference>
<accession>A0ABY4QQ81</accession>
<evidence type="ECO:0000313" key="15">
    <source>
        <dbReference type="EMBL" id="UQX13175.1"/>
    </source>
</evidence>
<proteinExistence type="inferred from homology"/>
<evidence type="ECO:0000256" key="13">
    <source>
        <dbReference type="SAM" id="Phobius"/>
    </source>
</evidence>
<dbReference type="PANTHER" id="PTHR42884">
    <property type="entry name" value="PROPROTEIN CONVERTASE SUBTILISIN/KEXIN-RELATED"/>
    <property type="match status" value="1"/>
</dbReference>
<protein>
    <submittedName>
        <fullName evidence="15">Type VII secretion-associated serine protease mycosin</fullName>
    </submittedName>
</protein>
<reference evidence="15" key="1">
    <citation type="submission" date="2022-05" db="EMBL/GenBank/DDBJ databases">
        <title>A methanotrophic Mycobacterium dominates a cave microbial ecosystem.</title>
        <authorList>
            <person name="Van Spanning R.J.M."/>
            <person name="Guan Q."/>
            <person name="Melkonian C."/>
            <person name="Gallant J."/>
            <person name="Polerecky L."/>
            <person name="Flot J.-F."/>
            <person name="Brandt B.W."/>
            <person name="Braster M."/>
            <person name="Iturbe Espinoza P."/>
            <person name="Aerts J."/>
            <person name="Meima-Franke M."/>
            <person name="Piersma S.R."/>
            <person name="Bunduc C."/>
            <person name="Ummels R."/>
            <person name="Pain A."/>
            <person name="Fleming E.J."/>
            <person name="van der Wel N."/>
            <person name="Gherman V.D."/>
            <person name="Sarbu S.M."/>
            <person name="Bodelier P.L.E."/>
            <person name="Bitter W."/>
        </authorList>
    </citation>
    <scope>NUCLEOTIDE SEQUENCE</scope>
    <source>
        <strain evidence="15">Sulfur Cave</strain>
    </source>
</reference>
<feature type="compositionally biased region" description="Pro residues" evidence="12">
    <location>
        <begin position="141"/>
        <end position="195"/>
    </location>
</feature>
<dbReference type="GO" id="GO:0006508">
    <property type="term" value="P:proteolysis"/>
    <property type="evidence" value="ECO:0007669"/>
    <property type="project" value="UniProtKB-KW"/>
</dbReference>
<feature type="domain" description="Peptidase S8/S53" evidence="14">
    <location>
        <begin position="257"/>
        <end position="503"/>
    </location>
</feature>
<evidence type="ECO:0000256" key="1">
    <source>
        <dbReference type="ARBA" id="ARBA00004162"/>
    </source>
</evidence>
<keyword evidence="16" id="KW-1185">Reference proteome</keyword>
<evidence type="ECO:0000256" key="4">
    <source>
        <dbReference type="ARBA" id="ARBA00022670"/>
    </source>
</evidence>
<dbReference type="EMBL" id="CP097320">
    <property type="protein sequence ID" value="UQX13175.1"/>
    <property type="molecule type" value="Genomic_DNA"/>
</dbReference>
<dbReference type="InterPro" id="IPR023834">
    <property type="entry name" value="T7SS_pept_S8A_mycosin"/>
</dbReference>
<dbReference type="GO" id="GO:0008233">
    <property type="term" value="F:peptidase activity"/>
    <property type="evidence" value="ECO:0007669"/>
    <property type="project" value="UniProtKB-KW"/>
</dbReference>
<gene>
    <name evidence="15" type="primary">mycP</name>
    <name evidence="15" type="ORF">M5I08_16920</name>
</gene>
<dbReference type="Proteomes" id="UP001056610">
    <property type="component" value="Chromosome"/>
</dbReference>
<feature type="region of interest" description="Disordered" evidence="12">
    <location>
        <begin position="133"/>
        <end position="226"/>
    </location>
</feature>
<evidence type="ECO:0000256" key="10">
    <source>
        <dbReference type="ARBA" id="ARBA00023136"/>
    </source>
</evidence>
<evidence type="ECO:0000256" key="2">
    <source>
        <dbReference type="ARBA" id="ARBA00011073"/>
    </source>
</evidence>
<dbReference type="Pfam" id="PF00082">
    <property type="entry name" value="Peptidase_S8"/>
    <property type="match status" value="1"/>
</dbReference>
<keyword evidence="8 11" id="KW-0720">Serine protease</keyword>